<accession>A0A9X3Z709</accession>
<dbReference type="Pfam" id="PF00733">
    <property type="entry name" value="Asn_synthase"/>
    <property type="match status" value="1"/>
</dbReference>
<evidence type="ECO:0000259" key="4">
    <source>
        <dbReference type="Pfam" id="PF00733"/>
    </source>
</evidence>
<dbReference type="SUPFAM" id="SSF52402">
    <property type="entry name" value="Adenine nucleotide alpha hydrolases-like"/>
    <property type="match status" value="1"/>
</dbReference>
<evidence type="ECO:0000313" key="6">
    <source>
        <dbReference type="Proteomes" id="UP001141619"/>
    </source>
</evidence>
<dbReference type="PANTHER" id="PTHR43284">
    <property type="entry name" value="ASPARAGINE SYNTHETASE (GLUTAMINE-HYDROLYZING)"/>
    <property type="match status" value="1"/>
</dbReference>
<comment type="pathway">
    <text evidence="1">Amino-acid biosynthesis; L-asparagine biosynthesis; L-asparagine from L-aspartate (L-Gln route): step 1/1.</text>
</comment>
<dbReference type="AlphaFoldDB" id="A0A9X3Z709"/>
<dbReference type="Proteomes" id="UP001141619">
    <property type="component" value="Unassembled WGS sequence"/>
</dbReference>
<evidence type="ECO:0000256" key="3">
    <source>
        <dbReference type="ARBA" id="ARBA00048741"/>
    </source>
</evidence>
<dbReference type="RefSeq" id="WP_274943379.1">
    <property type="nucleotide sequence ID" value="NZ_JANWOI010000002.1"/>
</dbReference>
<evidence type="ECO:0000256" key="1">
    <source>
        <dbReference type="ARBA" id="ARBA00005187"/>
    </source>
</evidence>
<evidence type="ECO:0000313" key="5">
    <source>
        <dbReference type="EMBL" id="MDA5193681.1"/>
    </source>
</evidence>
<dbReference type="EC" id="6.3.5.4" evidence="2"/>
<comment type="catalytic activity">
    <reaction evidence="3">
        <text>L-aspartate + L-glutamine + ATP + H2O = L-asparagine + L-glutamate + AMP + diphosphate + H(+)</text>
        <dbReference type="Rhea" id="RHEA:12228"/>
        <dbReference type="ChEBI" id="CHEBI:15377"/>
        <dbReference type="ChEBI" id="CHEBI:15378"/>
        <dbReference type="ChEBI" id="CHEBI:29985"/>
        <dbReference type="ChEBI" id="CHEBI:29991"/>
        <dbReference type="ChEBI" id="CHEBI:30616"/>
        <dbReference type="ChEBI" id="CHEBI:33019"/>
        <dbReference type="ChEBI" id="CHEBI:58048"/>
        <dbReference type="ChEBI" id="CHEBI:58359"/>
        <dbReference type="ChEBI" id="CHEBI:456215"/>
        <dbReference type="EC" id="6.3.5.4"/>
    </reaction>
</comment>
<proteinExistence type="predicted"/>
<name>A0A9X3Z709_9PROT</name>
<dbReference type="Gene3D" id="3.40.50.620">
    <property type="entry name" value="HUPs"/>
    <property type="match status" value="1"/>
</dbReference>
<reference evidence="5" key="2">
    <citation type="journal article" date="2023" name="Syst. Appl. Microbiol.">
        <title>Govania unica gen. nov., sp. nov., a rare biosphere bacterium that represents a novel family in the class Alphaproteobacteria.</title>
        <authorList>
            <person name="Vandamme P."/>
            <person name="Peeters C."/>
            <person name="Hettiarachchi A."/>
            <person name="Cnockaert M."/>
            <person name="Carlier A."/>
        </authorList>
    </citation>
    <scope>NUCLEOTIDE SEQUENCE</scope>
    <source>
        <strain evidence="5">LMG 31809</strain>
    </source>
</reference>
<dbReference type="InterPro" id="IPR001962">
    <property type="entry name" value="Asn_synthase"/>
</dbReference>
<gene>
    <name evidence="5" type="ORF">NYP16_06900</name>
</gene>
<comment type="caution">
    <text evidence="5">The sequence shown here is derived from an EMBL/GenBank/DDBJ whole genome shotgun (WGS) entry which is preliminary data.</text>
</comment>
<dbReference type="GO" id="GO:0004066">
    <property type="term" value="F:asparagine synthase (glutamine-hydrolyzing) activity"/>
    <property type="evidence" value="ECO:0007669"/>
    <property type="project" value="UniProtKB-EC"/>
</dbReference>
<keyword evidence="6" id="KW-1185">Reference proteome</keyword>
<dbReference type="GO" id="GO:0006529">
    <property type="term" value="P:asparagine biosynthetic process"/>
    <property type="evidence" value="ECO:0007669"/>
    <property type="project" value="InterPro"/>
</dbReference>
<protein>
    <recommendedName>
        <fullName evidence="2">asparagine synthase (glutamine-hydrolyzing)</fullName>
        <ecNumber evidence="2">6.3.5.4</ecNumber>
    </recommendedName>
</protein>
<organism evidence="5 6">
    <name type="scientific">Govanella unica</name>
    <dbReference type="NCBI Taxonomy" id="2975056"/>
    <lineage>
        <taxon>Bacteria</taxon>
        <taxon>Pseudomonadati</taxon>
        <taxon>Pseudomonadota</taxon>
        <taxon>Alphaproteobacteria</taxon>
        <taxon>Emcibacterales</taxon>
        <taxon>Govanellaceae</taxon>
        <taxon>Govanella</taxon>
    </lineage>
</organism>
<dbReference type="EMBL" id="JANWOI010000002">
    <property type="protein sequence ID" value="MDA5193681.1"/>
    <property type="molecule type" value="Genomic_DNA"/>
</dbReference>
<evidence type="ECO:0000256" key="2">
    <source>
        <dbReference type="ARBA" id="ARBA00012737"/>
    </source>
</evidence>
<sequence length="559" mass="61737">MRVLQATGVPGHARAYCFKSGVLIGTLFLRQSGKLLAETDPLVESLSRETLIPSCWGRYVGFFSDATSQSVVRDPAGQLPCFHRQSGGLHVYFSDPEDLLSLELLRPVINWRYLAANLTVPELVIRETGLTGITELLPGEGHRLSGTGLETETWWDPAQISRTASLEGFEEAAERMQQTVRDCVTAWASVYAKVIHNLSGGLDSAIVLACLPPAEKLTVTCLNYRTAASDGDERIFARLAAVQADRELIEIAMPETSAFASLLANHPLTMAPEGSVFGTPTQICECNIAQARGAEAFLSGEGGDHLFYQMPTALIAADYARAHGLTSALFRVMHDVAVWTGEPYSSVLKTTLLEGLRRRPRGAQPREDRDAFPYLRADVREAIPPDYMTHPWLKTAARLPPGKAYQIAALSKVLHRHETSPRSEVADLIHPLLSQPLLEFVLKTPSYILARGGQGRALARAAFRGAVPREILTRRSKGGTMRHFARMAEENFETARAFLLEGILVEQDLIDRQGLRDYLTISRLQRPETIPRFFKLLATEAWLRSWERSGARTGTGARP</sequence>
<dbReference type="InterPro" id="IPR051786">
    <property type="entry name" value="ASN_synthetase/amidase"/>
</dbReference>
<feature type="domain" description="Asparagine synthetase" evidence="4">
    <location>
        <begin position="180"/>
        <end position="544"/>
    </location>
</feature>
<dbReference type="PANTHER" id="PTHR43284:SF1">
    <property type="entry name" value="ASPARAGINE SYNTHETASE"/>
    <property type="match status" value="1"/>
</dbReference>
<dbReference type="InterPro" id="IPR014729">
    <property type="entry name" value="Rossmann-like_a/b/a_fold"/>
</dbReference>
<reference evidence="5" key="1">
    <citation type="submission" date="2022-08" db="EMBL/GenBank/DDBJ databases">
        <authorList>
            <person name="Vandamme P."/>
            <person name="Hettiarachchi A."/>
            <person name="Peeters C."/>
            <person name="Cnockaert M."/>
            <person name="Carlier A."/>
        </authorList>
    </citation>
    <scope>NUCLEOTIDE SEQUENCE</scope>
    <source>
        <strain evidence="5">LMG 31809</strain>
    </source>
</reference>